<gene>
    <name evidence="2" type="ORF">FN846DRAFT_887391</name>
</gene>
<reference evidence="2 3" key="1">
    <citation type="submission" date="2019-09" db="EMBL/GenBank/DDBJ databases">
        <title>Draft genome of the ectomycorrhizal ascomycete Sphaerosporella brunnea.</title>
        <authorList>
            <consortium name="DOE Joint Genome Institute"/>
            <person name="Benucci G.M."/>
            <person name="Marozzi G."/>
            <person name="Antonielli L."/>
            <person name="Sanchez S."/>
            <person name="Marco P."/>
            <person name="Wang X."/>
            <person name="Falini L.B."/>
            <person name="Barry K."/>
            <person name="Haridas S."/>
            <person name="Lipzen A."/>
            <person name="Labutti K."/>
            <person name="Grigoriev I.V."/>
            <person name="Murat C."/>
            <person name="Martin F."/>
            <person name="Albertini E."/>
            <person name="Donnini D."/>
            <person name="Bonito G."/>
        </authorList>
    </citation>
    <scope>NUCLEOTIDE SEQUENCE [LARGE SCALE GENOMIC DNA]</scope>
    <source>
        <strain evidence="2 3">Sb_GMNB300</strain>
    </source>
</reference>
<accession>A0A5J5F6C8</accession>
<evidence type="ECO:0000313" key="2">
    <source>
        <dbReference type="EMBL" id="KAA8912090.1"/>
    </source>
</evidence>
<feature type="region of interest" description="Disordered" evidence="1">
    <location>
        <begin position="260"/>
        <end position="280"/>
    </location>
</feature>
<evidence type="ECO:0000313" key="3">
    <source>
        <dbReference type="Proteomes" id="UP000326924"/>
    </source>
</evidence>
<dbReference type="Proteomes" id="UP000326924">
    <property type="component" value="Unassembled WGS sequence"/>
</dbReference>
<dbReference type="EMBL" id="VXIS01000028">
    <property type="protein sequence ID" value="KAA8912090.1"/>
    <property type="molecule type" value="Genomic_DNA"/>
</dbReference>
<protein>
    <submittedName>
        <fullName evidence="2">Uncharacterized protein</fullName>
    </submittedName>
</protein>
<evidence type="ECO:0000256" key="1">
    <source>
        <dbReference type="SAM" id="MobiDB-lite"/>
    </source>
</evidence>
<organism evidence="2 3">
    <name type="scientific">Sphaerosporella brunnea</name>
    <dbReference type="NCBI Taxonomy" id="1250544"/>
    <lineage>
        <taxon>Eukaryota</taxon>
        <taxon>Fungi</taxon>
        <taxon>Dikarya</taxon>
        <taxon>Ascomycota</taxon>
        <taxon>Pezizomycotina</taxon>
        <taxon>Pezizomycetes</taxon>
        <taxon>Pezizales</taxon>
        <taxon>Pyronemataceae</taxon>
        <taxon>Sphaerosporella</taxon>
    </lineage>
</organism>
<dbReference type="InParanoid" id="A0A5J5F6C8"/>
<keyword evidence="3" id="KW-1185">Reference proteome</keyword>
<dbReference type="AlphaFoldDB" id="A0A5J5F6C8"/>
<proteinExistence type="predicted"/>
<sequence length="280" mass="31135">MIYTFNRANARWKRQRTALAISRRMLSPQRAPGTAEKAGFYFDSRSGCDAVRVGRRTVRLETLRGGVPSQTAPYCSRRLEGFTEADTKAIVPFDREIARAVDPAALRPAPHDRLRHRINISAIKRRTEDVIKAATRLQNSAHGPQFLRRKGSDLRSAQGRHRRWAKRCRLKRAMMVRAQAPDASEPLDAQIAPDIGAVPTLERTHFSYAEVQLLIRIAASSPTQLVPAPGVFGSCSVTRLTPEDIGEVLETVIRWVEGGCNGNSRAGGGKQEEEEEDEEA</sequence>
<name>A0A5J5F6C8_9PEZI</name>
<feature type="compositionally biased region" description="Gly residues" evidence="1">
    <location>
        <begin position="260"/>
        <end position="269"/>
    </location>
</feature>
<comment type="caution">
    <text evidence="2">The sequence shown here is derived from an EMBL/GenBank/DDBJ whole genome shotgun (WGS) entry which is preliminary data.</text>
</comment>